<accession>A0A8H3WB01</accession>
<dbReference type="Proteomes" id="UP000434172">
    <property type="component" value="Unassembled WGS sequence"/>
</dbReference>
<comment type="caution">
    <text evidence="2">The sequence shown here is derived from an EMBL/GenBank/DDBJ whole genome shotgun (WGS) entry which is preliminary data.</text>
</comment>
<gene>
    <name evidence="2" type="ORF">GQ607_011366</name>
</gene>
<organism evidence="2 3">
    <name type="scientific">Colletotrichum asianum</name>
    <dbReference type="NCBI Taxonomy" id="702518"/>
    <lineage>
        <taxon>Eukaryota</taxon>
        <taxon>Fungi</taxon>
        <taxon>Dikarya</taxon>
        <taxon>Ascomycota</taxon>
        <taxon>Pezizomycotina</taxon>
        <taxon>Sordariomycetes</taxon>
        <taxon>Hypocreomycetidae</taxon>
        <taxon>Glomerellales</taxon>
        <taxon>Glomerellaceae</taxon>
        <taxon>Colletotrichum</taxon>
        <taxon>Colletotrichum gloeosporioides species complex</taxon>
    </lineage>
</organism>
<evidence type="ECO:0000256" key="1">
    <source>
        <dbReference type="SAM" id="MobiDB-lite"/>
    </source>
</evidence>
<protein>
    <submittedName>
        <fullName evidence="2">Uncharacterized protein</fullName>
    </submittedName>
</protein>
<dbReference type="AlphaFoldDB" id="A0A8H3WB01"/>
<evidence type="ECO:0000313" key="3">
    <source>
        <dbReference type="Proteomes" id="UP000434172"/>
    </source>
</evidence>
<dbReference type="EMBL" id="WOWK01000072">
    <property type="protein sequence ID" value="KAF0321363.1"/>
    <property type="molecule type" value="Genomic_DNA"/>
</dbReference>
<feature type="region of interest" description="Disordered" evidence="1">
    <location>
        <begin position="111"/>
        <end position="131"/>
    </location>
</feature>
<evidence type="ECO:0000313" key="2">
    <source>
        <dbReference type="EMBL" id="KAF0321363.1"/>
    </source>
</evidence>
<reference evidence="2 3" key="1">
    <citation type="submission" date="2019-12" db="EMBL/GenBank/DDBJ databases">
        <title>A genome sequence resource for the geographically widespread anthracnose pathogen Colletotrichum asianum.</title>
        <authorList>
            <person name="Meng Y."/>
        </authorList>
    </citation>
    <scope>NUCLEOTIDE SEQUENCE [LARGE SCALE GENOMIC DNA]</scope>
    <source>
        <strain evidence="2 3">ICMP 18580</strain>
    </source>
</reference>
<sequence>MSPRLLQHPASAVCVSSADWICSADPALIAPTSRQARPSPNTSECLFWACPFTRCNGAGGLILSETKNTKTHLTIMYGIPTPTDDGNIVKFELDTDFNPTRSWAQIQTNARRSLSSCHSQEQPSSRTPHPG</sequence>
<keyword evidence="3" id="KW-1185">Reference proteome</keyword>
<name>A0A8H3WB01_9PEZI</name>
<proteinExistence type="predicted"/>